<evidence type="ECO:0000256" key="3">
    <source>
        <dbReference type="ARBA" id="ARBA00023163"/>
    </source>
</evidence>
<accession>A0ABV5Z765</accession>
<dbReference type="InterPro" id="IPR036390">
    <property type="entry name" value="WH_DNA-bd_sf"/>
</dbReference>
<keyword evidence="3" id="KW-0804">Transcription</keyword>
<keyword evidence="1" id="KW-0805">Transcription regulation</keyword>
<dbReference type="RefSeq" id="WP_027313273.1">
    <property type="nucleotide sequence ID" value="NZ_JBHLZN010000001.1"/>
</dbReference>
<dbReference type="InterPro" id="IPR011663">
    <property type="entry name" value="UTRA"/>
</dbReference>
<evidence type="ECO:0000256" key="4">
    <source>
        <dbReference type="NCBIfam" id="TIGR02018"/>
    </source>
</evidence>
<evidence type="ECO:0000256" key="2">
    <source>
        <dbReference type="ARBA" id="ARBA00023125"/>
    </source>
</evidence>
<dbReference type="Gene3D" id="1.10.10.10">
    <property type="entry name" value="Winged helix-like DNA-binding domain superfamily/Winged helix DNA-binding domain"/>
    <property type="match status" value="1"/>
</dbReference>
<dbReference type="Gene3D" id="3.40.1410.10">
    <property type="entry name" value="Chorismate lyase-like"/>
    <property type="match status" value="1"/>
</dbReference>
<evidence type="ECO:0000313" key="6">
    <source>
        <dbReference type="EMBL" id="MFB9885117.1"/>
    </source>
</evidence>
<dbReference type="InterPro" id="IPR010248">
    <property type="entry name" value="His_ut_repres"/>
</dbReference>
<dbReference type="InterPro" id="IPR028978">
    <property type="entry name" value="Chorismate_lyase_/UTRA_dom_sf"/>
</dbReference>
<dbReference type="PANTHER" id="PTHR44846">
    <property type="entry name" value="MANNOSYL-D-GLYCERATE TRANSPORT/METABOLISM SYSTEM REPRESSOR MNGR-RELATED"/>
    <property type="match status" value="1"/>
</dbReference>
<dbReference type="Proteomes" id="UP001589628">
    <property type="component" value="Unassembled WGS sequence"/>
</dbReference>
<dbReference type="SMART" id="SM00345">
    <property type="entry name" value="HTH_GNTR"/>
    <property type="match status" value="1"/>
</dbReference>
<dbReference type="InterPro" id="IPR000524">
    <property type="entry name" value="Tscrpt_reg_HTH_GntR"/>
</dbReference>
<evidence type="ECO:0000259" key="5">
    <source>
        <dbReference type="PROSITE" id="PS50949"/>
    </source>
</evidence>
<evidence type="ECO:0000256" key="1">
    <source>
        <dbReference type="ARBA" id="ARBA00023015"/>
    </source>
</evidence>
<name>A0ABV5Z765_9GAMM</name>
<gene>
    <name evidence="6" type="primary">hutC</name>
    <name evidence="6" type="ORF">ACFFLH_01650</name>
</gene>
<dbReference type="SUPFAM" id="SSF64288">
    <property type="entry name" value="Chorismate lyase-like"/>
    <property type="match status" value="1"/>
</dbReference>
<dbReference type="NCBIfam" id="TIGR02018">
    <property type="entry name" value="his_ut_repres"/>
    <property type="match status" value="1"/>
</dbReference>
<keyword evidence="7" id="KW-1185">Reference proteome</keyword>
<organism evidence="6 7">
    <name type="scientific">Balneatrix alpica</name>
    <dbReference type="NCBI Taxonomy" id="75684"/>
    <lineage>
        <taxon>Bacteria</taxon>
        <taxon>Pseudomonadati</taxon>
        <taxon>Pseudomonadota</taxon>
        <taxon>Gammaproteobacteria</taxon>
        <taxon>Oceanospirillales</taxon>
        <taxon>Balneatrichaceae</taxon>
        <taxon>Balneatrix</taxon>
    </lineage>
</organism>
<dbReference type="PRINTS" id="PR00035">
    <property type="entry name" value="HTHGNTR"/>
</dbReference>
<dbReference type="CDD" id="cd07377">
    <property type="entry name" value="WHTH_GntR"/>
    <property type="match status" value="1"/>
</dbReference>
<dbReference type="InterPro" id="IPR050679">
    <property type="entry name" value="Bact_HTH_transcr_reg"/>
</dbReference>
<dbReference type="Pfam" id="PF00392">
    <property type="entry name" value="GntR"/>
    <property type="match status" value="1"/>
</dbReference>
<reference evidence="6 7" key="1">
    <citation type="submission" date="2024-09" db="EMBL/GenBank/DDBJ databases">
        <authorList>
            <person name="Sun Q."/>
            <person name="Mori K."/>
        </authorList>
    </citation>
    <scope>NUCLEOTIDE SEQUENCE [LARGE SCALE GENOMIC DNA]</scope>
    <source>
        <strain evidence="6 7">ATCC 51285</strain>
    </source>
</reference>
<dbReference type="InterPro" id="IPR036388">
    <property type="entry name" value="WH-like_DNA-bd_sf"/>
</dbReference>
<sequence>MKPRYQQIIDFIRSGINDRHFAVGSKIPAEVALAERFGVSRMTVNKAIRDLVAEGLLERFAGDGTYVKDHRAESPLLELRNIAEEVRGRGHRYSSRMLGLQRVTASEAVAHQLGLKPGAWVYHSVIIHCEDNVPIQLEDRYVNPQAVPEYLEQDFSRLTPHEYLMQVRPLSEFEHVVEAVLPDLGAAQLLDISTTEPCIQVSRRTWSAGMLVSCARLLHPGSRYKLKSVTRPWA</sequence>
<dbReference type="PROSITE" id="PS50949">
    <property type="entry name" value="HTH_GNTR"/>
    <property type="match status" value="1"/>
</dbReference>
<dbReference type="EMBL" id="JBHLZN010000001">
    <property type="protein sequence ID" value="MFB9885117.1"/>
    <property type="molecule type" value="Genomic_DNA"/>
</dbReference>
<dbReference type="PANTHER" id="PTHR44846:SF16">
    <property type="entry name" value="TRANSCRIPTIONAL REGULATOR PHNF-RELATED"/>
    <property type="match status" value="1"/>
</dbReference>
<comment type="caution">
    <text evidence="6">The sequence shown here is derived from an EMBL/GenBank/DDBJ whole genome shotgun (WGS) entry which is preliminary data.</text>
</comment>
<feature type="domain" description="HTH gntR-type" evidence="5">
    <location>
        <begin position="2"/>
        <end position="70"/>
    </location>
</feature>
<protein>
    <recommendedName>
        <fullName evidence="4">Histidine utilization repressor</fullName>
    </recommendedName>
</protein>
<proteinExistence type="predicted"/>
<evidence type="ECO:0000313" key="7">
    <source>
        <dbReference type="Proteomes" id="UP001589628"/>
    </source>
</evidence>
<keyword evidence="2" id="KW-0238">DNA-binding</keyword>
<dbReference type="SUPFAM" id="SSF46785">
    <property type="entry name" value="Winged helix' DNA-binding domain"/>
    <property type="match status" value="1"/>
</dbReference>
<dbReference type="SMART" id="SM00866">
    <property type="entry name" value="UTRA"/>
    <property type="match status" value="1"/>
</dbReference>
<dbReference type="Pfam" id="PF07702">
    <property type="entry name" value="UTRA"/>
    <property type="match status" value="1"/>
</dbReference>